<keyword evidence="3" id="KW-0546">Nucleotide metabolism</keyword>
<dbReference type="RefSeq" id="WP_328237943.1">
    <property type="nucleotide sequence ID" value="NZ_JAROAS010000028.1"/>
</dbReference>
<dbReference type="PANTHER" id="PTHR43213:SF5">
    <property type="entry name" value="BIFUNCTIONAL DTTP_UTP PYROPHOSPHATASE_METHYLTRANSFERASE PROTEIN-RELATED"/>
    <property type="match status" value="1"/>
</dbReference>
<comment type="caution">
    <text evidence="4">The sequence shown here is derived from an EMBL/GenBank/DDBJ whole genome shotgun (WGS) entry which is preliminary data.</text>
</comment>
<feature type="active site" description="Proton acceptor" evidence="3">
    <location>
        <position position="70"/>
    </location>
</feature>
<sequence length="193" mass="21285">MIHPLLLASSSPRRSELLKQCHIPFSVYASEVDESLDGKQSAEEAVCILARRKASVVAKQFPDHVVLAADTIVSHNGHHLGKPQSKQEAQEMLLSLSDSTHSVSTGVALFQREKSILFSQTTYVTMTSIQNELLQQYLETDEWCDKAGGYGIQSLGAMFVSEIKGDYYTVVGLPVVKTIQALATFRIFPKISK</sequence>
<comment type="similarity">
    <text evidence="3">Belongs to the Maf family. YhdE subfamily.</text>
</comment>
<organism evidence="4 5">
    <name type="scientific">Shouchella miscanthi</name>
    <dbReference type="NCBI Taxonomy" id="2598861"/>
    <lineage>
        <taxon>Bacteria</taxon>
        <taxon>Bacillati</taxon>
        <taxon>Bacillota</taxon>
        <taxon>Bacilli</taxon>
        <taxon>Bacillales</taxon>
        <taxon>Bacillaceae</taxon>
        <taxon>Shouchella</taxon>
    </lineage>
</organism>
<accession>A0ABU6NM62</accession>
<comment type="catalytic activity">
    <reaction evidence="3">
        <text>dTTP + H2O = dTMP + diphosphate + H(+)</text>
        <dbReference type="Rhea" id="RHEA:28534"/>
        <dbReference type="ChEBI" id="CHEBI:15377"/>
        <dbReference type="ChEBI" id="CHEBI:15378"/>
        <dbReference type="ChEBI" id="CHEBI:33019"/>
        <dbReference type="ChEBI" id="CHEBI:37568"/>
        <dbReference type="ChEBI" id="CHEBI:63528"/>
        <dbReference type="EC" id="3.6.1.9"/>
    </reaction>
</comment>
<protein>
    <recommendedName>
        <fullName evidence="3">dTTP/UTP pyrophosphatase</fullName>
        <shortName evidence="3">dTTPase/UTPase</shortName>
        <ecNumber evidence="3">3.6.1.9</ecNumber>
    </recommendedName>
    <alternativeName>
        <fullName evidence="3">Nucleoside triphosphate pyrophosphatase</fullName>
    </alternativeName>
    <alternativeName>
        <fullName evidence="3">Nucleotide pyrophosphatase</fullName>
        <shortName evidence="3">Nucleotide PPase</shortName>
    </alternativeName>
</protein>
<comment type="caution">
    <text evidence="3">Lacks conserved residue(s) required for the propagation of feature annotation.</text>
</comment>
<comment type="function">
    <text evidence="3">Nucleoside triphosphate pyrophosphatase that hydrolyzes dTTP and UTP. May have a dual role in cell division arrest and in preventing the incorporation of modified nucleotides into cellular nucleic acids.</text>
</comment>
<gene>
    <name evidence="4" type="ORF">P5F74_14150</name>
</gene>
<evidence type="ECO:0000256" key="2">
    <source>
        <dbReference type="ARBA" id="ARBA00022801"/>
    </source>
</evidence>
<evidence type="ECO:0000313" key="4">
    <source>
        <dbReference type="EMBL" id="MED4129280.1"/>
    </source>
</evidence>
<dbReference type="Pfam" id="PF02545">
    <property type="entry name" value="Maf"/>
    <property type="match status" value="1"/>
</dbReference>
<comment type="subcellular location">
    <subcellularLocation>
        <location evidence="3">Cytoplasm</location>
    </subcellularLocation>
</comment>
<proteinExistence type="inferred from homology"/>
<keyword evidence="5" id="KW-1185">Reference proteome</keyword>
<dbReference type="SUPFAM" id="SSF52972">
    <property type="entry name" value="ITPase-like"/>
    <property type="match status" value="1"/>
</dbReference>
<evidence type="ECO:0000256" key="3">
    <source>
        <dbReference type="HAMAP-Rule" id="MF_00528"/>
    </source>
</evidence>
<reference evidence="4 5" key="1">
    <citation type="submission" date="2023-03" db="EMBL/GenBank/DDBJ databases">
        <title>Bacillus Genome Sequencing.</title>
        <authorList>
            <person name="Dunlap C."/>
        </authorList>
    </citation>
    <scope>NUCLEOTIDE SEQUENCE [LARGE SCALE GENOMIC DNA]</scope>
    <source>
        <strain evidence="4 5">B-4107</strain>
    </source>
</reference>
<dbReference type="InterPro" id="IPR003697">
    <property type="entry name" value="Maf-like"/>
</dbReference>
<feature type="site" description="Important for substrate specificity" evidence="3">
    <location>
        <position position="71"/>
    </location>
</feature>
<dbReference type="NCBIfam" id="TIGR00172">
    <property type="entry name" value="maf"/>
    <property type="match status" value="1"/>
</dbReference>
<dbReference type="InterPro" id="IPR029001">
    <property type="entry name" value="ITPase-like_fam"/>
</dbReference>
<dbReference type="HAMAP" id="MF_00528">
    <property type="entry name" value="Maf"/>
    <property type="match status" value="1"/>
</dbReference>
<name>A0ABU6NM62_9BACI</name>
<feature type="site" description="Important for substrate specificity" evidence="3">
    <location>
        <position position="13"/>
    </location>
</feature>
<comment type="catalytic activity">
    <reaction evidence="3">
        <text>UTP + H2O = UMP + diphosphate + H(+)</text>
        <dbReference type="Rhea" id="RHEA:29395"/>
        <dbReference type="ChEBI" id="CHEBI:15377"/>
        <dbReference type="ChEBI" id="CHEBI:15378"/>
        <dbReference type="ChEBI" id="CHEBI:33019"/>
        <dbReference type="ChEBI" id="CHEBI:46398"/>
        <dbReference type="ChEBI" id="CHEBI:57865"/>
        <dbReference type="EC" id="3.6.1.9"/>
    </reaction>
</comment>
<dbReference type="Gene3D" id="3.90.950.10">
    <property type="match status" value="1"/>
</dbReference>
<dbReference type="EMBL" id="JAROAS010000028">
    <property type="protein sequence ID" value="MED4129280.1"/>
    <property type="molecule type" value="Genomic_DNA"/>
</dbReference>
<dbReference type="EC" id="3.6.1.9" evidence="3"/>
<keyword evidence="2 3" id="KW-0378">Hydrolase</keyword>
<dbReference type="PANTHER" id="PTHR43213">
    <property type="entry name" value="BIFUNCTIONAL DTTP/UTP PYROPHOSPHATASE/METHYLTRANSFERASE PROTEIN-RELATED"/>
    <property type="match status" value="1"/>
</dbReference>
<evidence type="ECO:0000256" key="1">
    <source>
        <dbReference type="ARBA" id="ARBA00001968"/>
    </source>
</evidence>
<evidence type="ECO:0000313" key="5">
    <source>
        <dbReference type="Proteomes" id="UP001341820"/>
    </source>
</evidence>
<comment type="cofactor">
    <cofactor evidence="1 3">
        <name>a divalent metal cation</name>
        <dbReference type="ChEBI" id="CHEBI:60240"/>
    </cofactor>
</comment>
<dbReference type="PIRSF" id="PIRSF006305">
    <property type="entry name" value="Maf"/>
    <property type="match status" value="1"/>
</dbReference>
<keyword evidence="3" id="KW-0963">Cytoplasm</keyword>
<dbReference type="CDD" id="cd00555">
    <property type="entry name" value="Maf"/>
    <property type="match status" value="1"/>
</dbReference>
<dbReference type="Proteomes" id="UP001341820">
    <property type="component" value="Unassembled WGS sequence"/>
</dbReference>
<feature type="site" description="Important for substrate specificity" evidence="3">
    <location>
        <position position="153"/>
    </location>
</feature>